<comment type="caution">
    <text evidence="11">The sequence shown here is derived from an EMBL/GenBank/DDBJ whole genome shotgun (WGS) entry which is preliminary data.</text>
</comment>
<protein>
    <recommendedName>
        <fullName evidence="10">G-protein coupled receptors family 1 profile domain-containing protein</fullName>
    </recommendedName>
</protein>
<evidence type="ECO:0000313" key="11">
    <source>
        <dbReference type="EMBL" id="GFT86786.1"/>
    </source>
</evidence>
<dbReference type="EMBL" id="BMAW01073212">
    <property type="protein sequence ID" value="GFT86786.1"/>
    <property type="molecule type" value="Genomic_DNA"/>
</dbReference>
<evidence type="ECO:0000256" key="5">
    <source>
        <dbReference type="ARBA" id="ARBA00023040"/>
    </source>
</evidence>
<comment type="subcellular location">
    <subcellularLocation>
        <location evidence="1">Membrane</location>
        <topology evidence="1">Multi-pass membrane protein</topology>
    </subcellularLocation>
</comment>
<dbReference type="InterPro" id="IPR017452">
    <property type="entry name" value="GPCR_Rhodpsn_7TM"/>
</dbReference>
<dbReference type="PANTHER" id="PTHR24243:SF208">
    <property type="entry name" value="PYROKININ-1 RECEPTOR"/>
    <property type="match status" value="1"/>
</dbReference>
<dbReference type="PROSITE" id="PS50262">
    <property type="entry name" value="G_PROTEIN_RECEP_F1_2"/>
    <property type="match status" value="1"/>
</dbReference>
<evidence type="ECO:0000256" key="1">
    <source>
        <dbReference type="ARBA" id="ARBA00004141"/>
    </source>
</evidence>
<dbReference type="Proteomes" id="UP000887013">
    <property type="component" value="Unassembled WGS sequence"/>
</dbReference>
<dbReference type="GO" id="GO:0004930">
    <property type="term" value="F:G protein-coupled receptor activity"/>
    <property type="evidence" value="ECO:0007669"/>
    <property type="project" value="UniProtKB-KW"/>
</dbReference>
<dbReference type="PANTHER" id="PTHR24243">
    <property type="entry name" value="G-PROTEIN COUPLED RECEPTOR"/>
    <property type="match status" value="1"/>
</dbReference>
<feature type="transmembrane region" description="Helical" evidence="9">
    <location>
        <begin position="34"/>
        <end position="57"/>
    </location>
</feature>
<dbReference type="Gene3D" id="1.20.1070.10">
    <property type="entry name" value="Rhodopsin 7-helix transmembrane proteins"/>
    <property type="match status" value="1"/>
</dbReference>
<organism evidence="11 12">
    <name type="scientific">Nephila pilipes</name>
    <name type="common">Giant wood spider</name>
    <name type="synonym">Nephila maculata</name>
    <dbReference type="NCBI Taxonomy" id="299642"/>
    <lineage>
        <taxon>Eukaryota</taxon>
        <taxon>Metazoa</taxon>
        <taxon>Ecdysozoa</taxon>
        <taxon>Arthropoda</taxon>
        <taxon>Chelicerata</taxon>
        <taxon>Arachnida</taxon>
        <taxon>Araneae</taxon>
        <taxon>Araneomorphae</taxon>
        <taxon>Entelegynae</taxon>
        <taxon>Araneoidea</taxon>
        <taxon>Nephilidae</taxon>
        <taxon>Nephila</taxon>
    </lineage>
</organism>
<dbReference type="SUPFAM" id="SSF81321">
    <property type="entry name" value="Family A G protein-coupled receptor-like"/>
    <property type="match status" value="1"/>
</dbReference>
<evidence type="ECO:0000259" key="10">
    <source>
        <dbReference type="PROSITE" id="PS50262"/>
    </source>
</evidence>
<keyword evidence="3 9" id="KW-0812">Transmembrane</keyword>
<name>A0A8X6U3E9_NEPPI</name>
<keyword evidence="4 9" id="KW-1133">Transmembrane helix</keyword>
<dbReference type="GO" id="GO:0016020">
    <property type="term" value="C:membrane"/>
    <property type="evidence" value="ECO:0007669"/>
    <property type="project" value="UniProtKB-SubCell"/>
</dbReference>
<keyword evidence="12" id="KW-1185">Reference proteome</keyword>
<dbReference type="AlphaFoldDB" id="A0A8X6U3E9"/>
<feature type="transmembrane region" description="Helical" evidence="9">
    <location>
        <begin position="77"/>
        <end position="99"/>
    </location>
</feature>
<evidence type="ECO:0000256" key="4">
    <source>
        <dbReference type="ARBA" id="ARBA00022989"/>
    </source>
</evidence>
<dbReference type="Pfam" id="PF00001">
    <property type="entry name" value="7tm_1"/>
    <property type="match status" value="1"/>
</dbReference>
<gene>
    <name evidence="11" type="ORF">NPIL_347131</name>
</gene>
<feature type="non-terminal residue" evidence="11">
    <location>
        <position position="1"/>
    </location>
</feature>
<evidence type="ECO:0000256" key="2">
    <source>
        <dbReference type="ARBA" id="ARBA00010663"/>
    </source>
</evidence>
<reference evidence="11" key="1">
    <citation type="submission" date="2020-08" db="EMBL/GenBank/DDBJ databases">
        <title>Multicomponent nature underlies the extraordinary mechanical properties of spider dragline silk.</title>
        <authorList>
            <person name="Kono N."/>
            <person name="Nakamura H."/>
            <person name="Mori M."/>
            <person name="Yoshida Y."/>
            <person name="Ohtoshi R."/>
            <person name="Malay A.D."/>
            <person name="Moran D.A.P."/>
            <person name="Tomita M."/>
            <person name="Numata K."/>
            <person name="Arakawa K."/>
        </authorList>
    </citation>
    <scope>NUCLEOTIDE SEQUENCE</scope>
</reference>
<dbReference type="CDD" id="cd00637">
    <property type="entry name" value="7tm_classA_rhodopsin-like"/>
    <property type="match status" value="1"/>
</dbReference>
<feature type="non-terminal residue" evidence="11">
    <location>
        <position position="122"/>
    </location>
</feature>
<keyword evidence="8" id="KW-0807">Transducer</keyword>
<keyword evidence="7" id="KW-0675">Receptor</keyword>
<evidence type="ECO:0000256" key="7">
    <source>
        <dbReference type="ARBA" id="ARBA00023170"/>
    </source>
</evidence>
<evidence type="ECO:0000256" key="8">
    <source>
        <dbReference type="ARBA" id="ARBA00023224"/>
    </source>
</evidence>
<keyword evidence="6 9" id="KW-0472">Membrane</keyword>
<evidence type="ECO:0000256" key="3">
    <source>
        <dbReference type="ARBA" id="ARBA00022692"/>
    </source>
</evidence>
<dbReference type="PRINTS" id="PR00237">
    <property type="entry name" value="GPCRRHODOPSN"/>
</dbReference>
<proteinExistence type="inferred from homology"/>
<evidence type="ECO:0000256" key="9">
    <source>
        <dbReference type="SAM" id="Phobius"/>
    </source>
</evidence>
<feature type="domain" description="G-protein coupled receptors family 1 profile" evidence="10">
    <location>
        <begin position="42"/>
        <end position="96"/>
    </location>
</feature>
<accession>A0A8X6U3E9</accession>
<evidence type="ECO:0000313" key="12">
    <source>
        <dbReference type="Proteomes" id="UP000887013"/>
    </source>
</evidence>
<evidence type="ECO:0000256" key="6">
    <source>
        <dbReference type="ARBA" id="ARBA00023136"/>
    </source>
</evidence>
<dbReference type="InterPro" id="IPR000276">
    <property type="entry name" value="GPCR_Rhodpsn"/>
</dbReference>
<comment type="similarity">
    <text evidence="2">Belongs to the G-protein coupled receptor 1 family.</text>
</comment>
<dbReference type="OrthoDB" id="5975505at2759"/>
<sequence>FFHNAQSPRNKRSGSLSQQELQQGKRIIIHAVQVIKMACIDLVTFMCWSPMQVATLYSKVWFSGTQQGELPSWFPHFQYTSMLLVHFNCALNPFLYAVLSKDFRRSLFRVVRCKVTRQSGRP</sequence>
<keyword evidence="5" id="KW-0297">G-protein coupled receptor</keyword>